<evidence type="ECO:0000313" key="3">
    <source>
        <dbReference type="Proteomes" id="UP001603857"/>
    </source>
</evidence>
<proteinExistence type="predicted"/>
<dbReference type="Pfam" id="PF23581">
    <property type="entry name" value="DUF7135"/>
    <property type="match status" value="1"/>
</dbReference>
<evidence type="ECO:0000259" key="1">
    <source>
        <dbReference type="Pfam" id="PF23581"/>
    </source>
</evidence>
<sequence length="253" mass="29751">MLFSGHHTRNSNYRFDIACDKSSVDASRRHWSQDVVSTINMDKSLWSLMDHLFTVMITSGALLMDLRHILWDEQSTGLQWQLLQVITVSYLWPPGSGRGWWKLTAPTSILFRGNTPNAKWILSNKHTTYSFVKDFENNRKDDVWFLTVGSKFRIRALKFPSDNSYHYFVTDFQNRVFKNMYDLECTEENKVKIYGKEFIDWVKLEVAHDSVWEDAVSAKAFPSPGRWRNDLMERGTSQFLHLPFCHQGMFHHV</sequence>
<comment type="caution">
    <text evidence="2">The sequence shown here is derived from an EMBL/GenBank/DDBJ whole genome shotgun (WGS) entry which is preliminary data.</text>
</comment>
<evidence type="ECO:0000313" key="2">
    <source>
        <dbReference type="EMBL" id="KAL2333644.1"/>
    </source>
</evidence>
<gene>
    <name evidence="2" type="ORF">Fmac_014857</name>
</gene>
<accession>A0ABD1MCZ0</accession>
<dbReference type="EMBL" id="JBGMDY010000005">
    <property type="protein sequence ID" value="KAL2333644.1"/>
    <property type="molecule type" value="Genomic_DNA"/>
</dbReference>
<name>A0ABD1MCZ0_9FABA</name>
<reference evidence="2 3" key="1">
    <citation type="submission" date="2024-08" db="EMBL/GenBank/DDBJ databases">
        <title>Insights into the chromosomal genome structure of Flemingia macrophylla.</title>
        <authorList>
            <person name="Ding Y."/>
            <person name="Zhao Y."/>
            <person name="Bi W."/>
            <person name="Wu M."/>
            <person name="Zhao G."/>
            <person name="Gong Y."/>
            <person name="Li W."/>
            <person name="Zhang P."/>
        </authorList>
    </citation>
    <scope>NUCLEOTIDE SEQUENCE [LARGE SCALE GENOMIC DNA]</scope>
    <source>
        <strain evidence="2">DYQJB</strain>
        <tissue evidence="2">Leaf</tissue>
    </source>
</reference>
<dbReference type="Proteomes" id="UP001603857">
    <property type="component" value="Unassembled WGS sequence"/>
</dbReference>
<protein>
    <recommendedName>
        <fullName evidence="1">DUF7135 domain-containing protein</fullName>
    </recommendedName>
</protein>
<organism evidence="2 3">
    <name type="scientific">Flemingia macrophylla</name>
    <dbReference type="NCBI Taxonomy" id="520843"/>
    <lineage>
        <taxon>Eukaryota</taxon>
        <taxon>Viridiplantae</taxon>
        <taxon>Streptophyta</taxon>
        <taxon>Embryophyta</taxon>
        <taxon>Tracheophyta</taxon>
        <taxon>Spermatophyta</taxon>
        <taxon>Magnoliopsida</taxon>
        <taxon>eudicotyledons</taxon>
        <taxon>Gunneridae</taxon>
        <taxon>Pentapetalae</taxon>
        <taxon>rosids</taxon>
        <taxon>fabids</taxon>
        <taxon>Fabales</taxon>
        <taxon>Fabaceae</taxon>
        <taxon>Papilionoideae</taxon>
        <taxon>50 kb inversion clade</taxon>
        <taxon>NPAAA clade</taxon>
        <taxon>indigoferoid/millettioid clade</taxon>
        <taxon>Phaseoleae</taxon>
        <taxon>Flemingia</taxon>
    </lineage>
</organism>
<keyword evidence="3" id="KW-1185">Reference proteome</keyword>
<dbReference type="InterPro" id="IPR055559">
    <property type="entry name" value="CYPRO4_DUF7135"/>
</dbReference>
<feature type="domain" description="DUF7135" evidence="1">
    <location>
        <begin position="155"/>
        <end position="195"/>
    </location>
</feature>
<dbReference type="AlphaFoldDB" id="A0ABD1MCZ0"/>